<name>A0AC61DIP7_9FIRM</name>
<keyword evidence="2" id="KW-1185">Reference proteome</keyword>
<dbReference type="EMBL" id="PEDL01000001">
    <property type="protein sequence ID" value="PHV71987.1"/>
    <property type="molecule type" value="Genomic_DNA"/>
</dbReference>
<evidence type="ECO:0000313" key="2">
    <source>
        <dbReference type="Proteomes" id="UP000224460"/>
    </source>
</evidence>
<comment type="caution">
    <text evidence="1">The sequence shown here is derived from an EMBL/GenBank/DDBJ whole genome shotgun (WGS) entry which is preliminary data.</text>
</comment>
<accession>A0AC61DIP7</accession>
<organism evidence="1 2">
    <name type="scientific">Sporanaerobium hydrogeniformans</name>
    <dbReference type="NCBI Taxonomy" id="3072179"/>
    <lineage>
        <taxon>Bacteria</taxon>
        <taxon>Bacillati</taxon>
        <taxon>Bacillota</taxon>
        <taxon>Clostridia</taxon>
        <taxon>Lachnospirales</taxon>
        <taxon>Lachnospiraceae</taxon>
        <taxon>Sporanaerobium</taxon>
    </lineage>
</organism>
<keyword evidence="1" id="KW-0418">Kinase</keyword>
<proteinExistence type="predicted"/>
<dbReference type="Proteomes" id="UP000224460">
    <property type="component" value="Unassembled WGS sequence"/>
</dbReference>
<reference evidence="1" key="1">
    <citation type="submission" date="2017-10" db="EMBL/GenBank/DDBJ databases">
        <title>Genome sequence of cellulolytic Lachnospiraceae bacterium XHS1971 isolated from hotspring sediment.</title>
        <authorList>
            <person name="Vasudevan G."/>
            <person name="Joshi A.J."/>
            <person name="Hivarkar S."/>
            <person name="Lanjekar V.B."/>
            <person name="Dhakephalkar P.K."/>
            <person name="Dagar S."/>
        </authorList>
    </citation>
    <scope>NUCLEOTIDE SEQUENCE</scope>
    <source>
        <strain evidence="1">XHS1971</strain>
    </source>
</reference>
<protein>
    <submittedName>
        <fullName evidence="1">Two-component sensor histidine kinase</fullName>
    </submittedName>
</protein>
<evidence type="ECO:0000313" key="1">
    <source>
        <dbReference type="EMBL" id="PHV71987.1"/>
    </source>
</evidence>
<sequence>MISIRKQLFGTLVSLGILVILTNSLMVNISIKKNFEHYMEKNIEQAGDVIVKILEDLYETDGWKYNIDEKLVVETYMGNFAISILDCNKKLIWGTTQEQLHYSIANLEGKWMRLNDKNYRFEDRPLYDRQGELIGYARIGYYPSLLLSESGLQFQAAMNQAVIWCCILILGCFVAAGLGISKMFTYHIYGIAKTSMDLADGKLAARYTRPSRIQEIETLRYSMNYLAERLEKQDAIRKKLISDVSHEIRTPLHILQSNLEAMIDGIYPIDDEQMQMLYKEVVRFGKLLSNLDMLKNVEEEEGGEAELHPIPINQSIKEVFNNFKIVAKEKRIKYSLNIEETENMNILGDKDGIKQLWMNLLSNAFKFTGAKGEIKVTTSVKDKQCVITIEDTGIGIAKEDLPYVFDRMYRGDKSREKYEGSGLGLTIVKKIVKTHNGKISIESEQGCGSKVSVQLPLEGDFIHQHRTNKVKSYMRLGIKN</sequence>
<gene>
    <name evidence="1" type="ORF">CS063_00490</name>
</gene>
<keyword evidence="1" id="KW-0808">Transferase</keyword>